<dbReference type="AlphaFoldDB" id="A0A024GCX6"/>
<evidence type="ECO:0000313" key="3">
    <source>
        <dbReference type="EMBL" id="CCI44622.1"/>
    </source>
</evidence>
<feature type="compositionally biased region" description="Basic and acidic residues" evidence="2">
    <location>
        <begin position="15"/>
        <end position="38"/>
    </location>
</feature>
<organism evidence="3 4">
    <name type="scientific">Albugo candida</name>
    <dbReference type="NCBI Taxonomy" id="65357"/>
    <lineage>
        <taxon>Eukaryota</taxon>
        <taxon>Sar</taxon>
        <taxon>Stramenopiles</taxon>
        <taxon>Oomycota</taxon>
        <taxon>Peronosporomycetes</taxon>
        <taxon>Albuginales</taxon>
        <taxon>Albuginaceae</taxon>
        <taxon>Albugo</taxon>
    </lineage>
</organism>
<reference evidence="3 4" key="1">
    <citation type="submission" date="2012-05" db="EMBL/GenBank/DDBJ databases">
        <title>Recombination and specialization in a pathogen metapopulation.</title>
        <authorList>
            <person name="Gardiner A."/>
            <person name="Kemen E."/>
            <person name="Schultz-Larsen T."/>
            <person name="MacLean D."/>
            <person name="Van Oosterhout C."/>
            <person name="Jones J.D.G."/>
        </authorList>
    </citation>
    <scope>NUCLEOTIDE SEQUENCE [LARGE SCALE GENOMIC DNA]</scope>
    <source>
        <strain evidence="3 4">Ac Nc2</strain>
    </source>
</reference>
<accession>A0A024GCX6</accession>
<evidence type="ECO:0000256" key="2">
    <source>
        <dbReference type="SAM" id="MobiDB-lite"/>
    </source>
</evidence>
<sequence length="362" mass="42173">MWQKNGLVDRLNASRKGEAREFQYHSELPQPKERERSNSTESETENTIENNDAVTAEVELKAAEDRIVHLEDDLLNAEEIICHLRAEKLQALRQVEKLSRHSPSKSTFTKLQNDQVDVTDGNEEVAVLTQKTKLYENELLIMKKSLIAIQQQHKVECNELMEVVREQEQEIAKLKTDNWKCEERICDLEDENRLLVDLIKQNTQDEAREIQPDRDGDVSEIVTVKDSTPEWTEEWIRHPTPAFDLDSPEVQYVLFTWTSNTRKLQYLRLWLAHVVNDKVDRKVLGKLSLEQLETASLEMVEPGSHFPMGIELPRLSPEVKDGFLTLIVPLLRKQLNRTIQVHSRRYNDGIHFDLRIRTIPRG</sequence>
<feature type="compositionally biased region" description="Low complexity" evidence="2">
    <location>
        <begin position="39"/>
        <end position="50"/>
    </location>
</feature>
<feature type="coiled-coil region" evidence="1">
    <location>
        <begin position="150"/>
        <end position="184"/>
    </location>
</feature>
<evidence type="ECO:0000256" key="1">
    <source>
        <dbReference type="SAM" id="Coils"/>
    </source>
</evidence>
<dbReference type="OrthoDB" id="67951at2759"/>
<proteinExistence type="predicted"/>
<dbReference type="InParanoid" id="A0A024GCX6"/>
<dbReference type="Proteomes" id="UP000053237">
    <property type="component" value="Unassembled WGS sequence"/>
</dbReference>
<gene>
    <name evidence="3" type="ORF">BN9_054310</name>
</gene>
<name>A0A024GCX6_9STRA</name>
<dbReference type="EMBL" id="CAIX01000075">
    <property type="protein sequence ID" value="CCI44622.1"/>
    <property type="molecule type" value="Genomic_DNA"/>
</dbReference>
<protein>
    <submittedName>
        <fullName evidence="3">Uncharacterized protein</fullName>
    </submittedName>
</protein>
<evidence type="ECO:0000313" key="4">
    <source>
        <dbReference type="Proteomes" id="UP000053237"/>
    </source>
</evidence>
<comment type="caution">
    <text evidence="3">The sequence shown here is derived from an EMBL/GenBank/DDBJ whole genome shotgun (WGS) entry which is preliminary data.</text>
</comment>
<feature type="region of interest" description="Disordered" evidence="2">
    <location>
        <begin position="1"/>
        <end position="50"/>
    </location>
</feature>
<keyword evidence="4" id="KW-1185">Reference proteome</keyword>
<keyword evidence="1" id="KW-0175">Coiled coil</keyword>
<feature type="coiled-coil region" evidence="1">
    <location>
        <begin position="53"/>
        <end position="80"/>
    </location>
</feature>